<keyword evidence="2 3" id="KW-0371">Homeobox</keyword>
<dbReference type="EMBL" id="HG670306">
    <property type="protein sequence ID" value="CDM81590.1"/>
    <property type="molecule type" value="Genomic_DNA"/>
</dbReference>
<dbReference type="GO" id="GO:0003700">
    <property type="term" value="F:DNA-binding transcription factor activity"/>
    <property type="evidence" value="ECO:0007669"/>
    <property type="project" value="InterPro"/>
</dbReference>
<dbReference type="InterPro" id="IPR001356">
    <property type="entry name" value="HD"/>
</dbReference>
<evidence type="ECO:0000256" key="4">
    <source>
        <dbReference type="SAM" id="MobiDB-lite"/>
    </source>
</evidence>
<dbReference type="Pfam" id="PF00046">
    <property type="entry name" value="Homeodomain"/>
    <property type="match status" value="1"/>
</dbReference>
<evidence type="ECO:0000256" key="1">
    <source>
        <dbReference type="ARBA" id="ARBA00004123"/>
    </source>
</evidence>
<feature type="compositionally biased region" description="Basic and acidic residues" evidence="4">
    <location>
        <begin position="500"/>
        <end position="520"/>
    </location>
</feature>
<dbReference type="PANTHER" id="PTHR46777:SF5">
    <property type="entry name" value="WUSCHEL-RELATED HOMEOBOX 13"/>
    <property type="match status" value="1"/>
</dbReference>
<feature type="region of interest" description="Disordered" evidence="4">
    <location>
        <begin position="230"/>
        <end position="264"/>
    </location>
</feature>
<proteinExistence type="predicted"/>
<evidence type="ECO:0000313" key="6">
    <source>
        <dbReference type="EMBL" id="CDM81590.1"/>
    </source>
</evidence>
<keyword evidence="2 3" id="KW-0539">Nucleus</keyword>
<name>A0A077RQB3_WHEAT</name>
<dbReference type="CDD" id="cd00086">
    <property type="entry name" value="homeodomain"/>
    <property type="match status" value="1"/>
</dbReference>
<sequence length="535" mass="60190">MSLKGYHEASLHPPAAYDAAAPEEWEWDWGEALLDRSAYMVDKKDHQKNHTSACHRFRRNLRGREVKVEMQVSLFMAPPPRVSYFCCSANRTDDADDEHREQEDAPRLFVREPWMIATAGDLALLTLCHGHNRAFYGENSNYDYFLYQAAASPAGSPELTRLPRPQPDMLPAFGTRCFPTGSIGVLRYHSNSPKDDACDAYRIAALAYDPFHPGHSGYYLCTYDSKDPRWRRTPTASPQPPPPDDFVSSKVHAEPSPRSQTPSGWTVVTWTLEGLNGGLDAMFFRQEHEIHSGDIHGYNLPQSLFVSNPILSSHSDGVLYLLTNASSENTNTRTSKVIALDLNQKTLLDVQEFDMQRPSSYMATSISSYLMPAAAGMSLGNLYCDPLMVHGGQKITARQRWTPTQMQLQILEIVFNQGNGTPSKQKIKDITAELSQHGQISETNVYNWFQNRRARSKRKQAASSLPNNAESEAEGDEESLTDKKPRSDGSQQQNMAVRAHNPERISEMHRHFDAAEREQVRGPMMYGSSNDTSRS</sequence>
<evidence type="ECO:0000256" key="3">
    <source>
        <dbReference type="RuleBase" id="RU000682"/>
    </source>
</evidence>
<dbReference type="GO" id="GO:0005634">
    <property type="term" value="C:nucleus"/>
    <property type="evidence" value="ECO:0007669"/>
    <property type="project" value="UniProtKB-SubCell"/>
</dbReference>
<dbReference type="SMART" id="SM00389">
    <property type="entry name" value="HOX"/>
    <property type="match status" value="1"/>
</dbReference>
<dbReference type="ExpressionAtlas" id="A0A077RQB3">
    <property type="expression patterns" value="baseline and differential"/>
</dbReference>
<dbReference type="InterPro" id="IPR044559">
    <property type="entry name" value="WOX13-like"/>
</dbReference>
<gene>
    <name evidence="6" type="ORF">TRAES_3BF091200090CFD_c1</name>
</gene>
<reference evidence="6" key="1">
    <citation type="journal article" date="2014" name="Science">
        <title>Structural and functional partitioning of bread wheat chromosome 3B.</title>
        <authorList>
            <person name="Choulet F."/>
            <person name="Alberti A."/>
            <person name="Theil S."/>
            <person name="Glover N."/>
            <person name="Barbe V."/>
            <person name="Daron J."/>
            <person name="Pingault L."/>
            <person name="Sourdille P."/>
            <person name="Couloux A."/>
            <person name="Paux E."/>
            <person name="Leroy P."/>
            <person name="Mangenot S."/>
            <person name="Guilhot N."/>
            <person name="Le Gouis J."/>
            <person name="Balfourier F."/>
            <person name="Alaux M."/>
            <person name="Jamilloux V."/>
            <person name="Poulain J."/>
            <person name="Durand C."/>
            <person name="Bellec A."/>
            <person name="Gaspin C."/>
            <person name="Safar J."/>
            <person name="Dolezel J."/>
            <person name="Rogers J."/>
            <person name="Vandepoele K."/>
            <person name="Aury J.M."/>
            <person name="Mayer K."/>
            <person name="Berges H."/>
            <person name="Quesneville H."/>
            <person name="Wincker P."/>
            <person name="Feuillet C."/>
        </authorList>
    </citation>
    <scope>NUCLEOTIDE SEQUENCE</scope>
</reference>
<organism evidence="6">
    <name type="scientific">Triticum aestivum</name>
    <name type="common">Wheat</name>
    <dbReference type="NCBI Taxonomy" id="4565"/>
    <lineage>
        <taxon>Eukaryota</taxon>
        <taxon>Viridiplantae</taxon>
        <taxon>Streptophyta</taxon>
        <taxon>Embryophyta</taxon>
        <taxon>Tracheophyta</taxon>
        <taxon>Spermatophyta</taxon>
        <taxon>Magnoliopsida</taxon>
        <taxon>Liliopsida</taxon>
        <taxon>Poales</taxon>
        <taxon>Poaceae</taxon>
        <taxon>BOP clade</taxon>
        <taxon>Pooideae</taxon>
        <taxon>Triticodae</taxon>
        <taxon>Triticeae</taxon>
        <taxon>Triticinae</taxon>
        <taxon>Triticum</taxon>
    </lineage>
</organism>
<keyword evidence="2 3" id="KW-0238">DNA-binding</keyword>
<dbReference type="HOGENOM" id="CLU_008956_6_3_1"/>
<comment type="subcellular location">
    <subcellularLocation>
        <location evidence="1 2 3">Nucleus</location>
    </subcellularLocation>
</comment>
<dbReference type="InterPro" id="IPR009057">
    <property type="entry name" value="Homeodomain-like_sf"/>
</dbReference>
<dbReference type="GO" id="GO:0003677">
    <property type="term" value="F:DNA binding"/>
    <property type="evidence" value="ECO:0007669"/>
    <property type="project" value="UniProtKB-UniRule"/>
</dbReference>
<dbReference type="PROSITE" id="PS50071">
    <property type="entry name" value="HOMEOBOX_2"/>
    <property type="match status" value="1"/>
</dbReference>
<dbReference type="SMR" id="A0A077RQB3"/>
<protein>
    <recommendedName>
        <fullName evidence="5">Homeobox domain-containing protein</fullName>
    </recommendedName>
</protein>
<feature type="region of interest" description="Disordered" evidence="4">
    <location>
        <begin position="457"/>
        <end position="535"/>
    </location>
</feature>
<feature type="domain" description="Homeobox" evidence="5">
    <location>
        <begin position="394"/>
        <end position="459"/>
    </location>
</feature>
<dbReference type="SUPFAM" id="SSF46689">
    <property type="entry name" value="Homeodomain-like"/>
    <property type="match status" value="1"/>
</dbReference>
<evidence type="ECO:0000256" key="2">
    <source>
        <dbReference type="PROSITE-ProRule" id="PRU00108"/>
    </source>
</evidence>
<dbReference type="AlphaFoldDB" id="A0A077RQB3"/>
<dbReference type="Gene3D" id="1.10.10.60">
    <property type="entry name" value="Homeodomain-like"/>
    <property type="match status" value="1"/>
</dbReference>
<evidence type="ECO:0000259" key="5">
    <source>
        <dbReference type="PROSITE" id="PS50071"/>
    </source>
</evidence>
<accession>A0A077RQB3</accession>
<dbReference type="PANTHER" id="PTHR46777">
    <property type="entry name" value="WUSCHEL-RELATED HOMEOBOX 13"/>
    <property type="match status" value="1"/>
</dbReference>
<feature type="DNA-binding region" description="Homeobox" evidence="2">
    <location>
        <begin position="396"/>
        <end position="460"/>
    </location>
</feature>